<feature type="repeat" description="PPR" evidence="2">
    <location>
        <begin position="665"/>
        <end position="699"/>
    </location>
</feature>
<feature type="region of interest" description="Disordered" evidence="3">
    <location>
        <begin position="16"/>
        <end position="44"/>
    </location>
</feature>
<evidence type="ECO:0000313" key="4">
    <source>
        <dbReference type="EMBL" id="RAL54611.1"/>
    </source>
</evidence>
<dbReference type="SUPFAM" id="SSF48452">
    <property type="entry name" value="TPR-like"/>
    <property type="match status" value="1"/>
</dbReference>
<reference evidence="4 5" key="1">
    <citation type="submission" date="2018-06" db="EMBL/GenBank/DDBJ databases">
        <title>The Genome of Cuscuta australis (Dodder) Provides Insight into the Evolution of Plant Parasitism.</title>
        <authorList>
            <person name="Liu H."/>
        </authorList>
    </citation>
    <scope>NUCLEOTIDE SEQUENCE [LARGE SCALE GENOMIC DNA]</scope>
    <source>
        <strain evidence="5">cv. Yunnan</strain>
        <tissue evidence="4">Vines</tissue>
    </source>
</reference>
<feature type="repeat" description="PPR" evidence="2">
    <location>
        <begin position="805"/>
        <end position="839"/>
    </location>
</feature>
<feature type="repeat" description="PPR" evidence="2">
    <location>
        <begin position="438"/>
        <end position="472"/>
    </location>
</feature>
<evidence type="ECO:0000256" key="1">
    <source>
        <dbReference type="ARBA" id="ARBA00022737"/>
    </source>
</evidence>
<evidence type="ECO:0008006" key="6">
    <source>
        <dbReference type="Google" id="ProtNLM"/>
    </source>
</evidence>
<feature type="repeat" description="PPR" evidence="2">
    <location>
        <begin position="735"/>
        <end position="769"/>
    </location>
</feature>
<dbReference type="GO" id="GO:0003729">
    <property type="term" value="F:mRNA binding"/>
    <property type="evidence" value="ECO:0007669"/>
    <property type="project" value="TreeGrafter"/>
</dbReference>
<dbReference type="Gene3D" id="1.25.40.10">
    <property type="entry name" value="Tetratricopeptide repeat domain"/>
    <property type="match status" value="7"/>
</dbReference>
<evidence type="ECO:0000313" key="5">
    <source>
        <dbReference type="Proteomes" id="UP000249390"/>
    </source>
</evidence>
<organism evidence="4 5">
    <name type="scientific">Cuscuta australis</name>
    <dbReference type="NCBI Taxonomy" id="267555"/>
    <lineage>
        <taxon>Eukaryota</taxon>
        <taxon>Viridiplantae</taxon>
        <taxon>Streptophyta</taxon>
        <taxon>Embryophyta</taxon>
        <taxon>Tracheophyta</taxon>
        <taxon>Spermatophyta</taxon>
        <taxon>Magnoliopsida</taxon>
        <taxon>eudicotyledons</taxon>
        <taxon>Gunneridae</taxon>
        <taxon>Pentapetalae</taxon>
        <taxon>asterids</taxon>
        <taxon>lamiids</taxon>
        <taxon>Solanales</taxon>
        <taxon>Convolvulaceae</taxon>
        <taxon>Cuscuteae</taxon>
        <taxon>Cuscuta</taxon>
        <taxon>Cuscuta subgen. Grammica</taxon>
        <taxon>Cuscuta sect. Cleistogrammica</taxon>
    </lineage>
</organism>
<feature type="repeat" description="PPR" evidence="2">
    <location>
        <begin position="508"/>
        <end position="542"/>
    </location>
</feature>
<dbReference type="InterPro" id="IPR002885">
    <property type="entry name" value="PPR_rpt"/>
</dbReference>
<keyword evidence="1" id="KW-0677">Repeat</keyword>
<dbReference type="EMBL" id="NQVE01000009">
    <property type="protein sequence ID" value="RAL54611.1"/>
    <property type="molecule type" value="Genomic_DNA"/>
</dbReference>
<feature type="repeat" description="PPR" evidence="2">
    <location>
        <begin position="700"/>
        <end position="734"/>
    </location>
</feature>
<dbReference type="PANTHER" id="PTHR47932:SF63">
    <property type="entry name" value="OS08G0290000 PROTEIN"/>
    <property type="match status" value="1"/>
</dbReference>
<accession>A0A328EDT1</accession>
<dbReference type="Pfam" id="PF12854">
    <property type="entry name" value="PPR_1"/>
    <property type="match status" value="2"/>
</dbReference>
<dbReference type="InterPro" id="IPR011990">
    <property type="entry name" value="TPR-like_helical_dom_sf"/>
</dbReference>
<feature type="repeat" description="PPR" evidence="2">
    <location>
        <begin position="292"/>
        <end position="326"/>
    </location>
</feature>
<evidence type="ECO:0000256" key="2">
    <source>
        <dbReference type="PROSITE-ProRule" id="PRU00708"/>
    </source>
</evidence>
<dbReference type="PROSITE" id="PS51375">
    <property type="entry name" value="PPR"/>
    <property type="match status" value="15"/>
</dbReference>
<feature type="repeat" description="PPR" evidence="2">
    <location>
        <begin position="225"/>
        <end position="259"/>
    </location>
</feature>
<keyword evidence="5" id="KW-1185">Reference proteome</keyword>
<proteinExistence type="predicted"/>
<feature type="repeat" description="PPR" evidence="2">
    <location>
        <begin position="362"/>
        <end position="396"/>
    </location>
</feature>
<dbReference type="Pfam" id="PF01535">
    <property type="entry name" value="PPR"/>
    <property type="match status" value="3"/>
</dbReference>
<gene>
    <name evidence="4" type="ORF">DM860_001739</name>
</gene>
<dbReference type="Pfam" id="PF13041">
    <property type="entry name" value="PPR_2"/>
    <property type="match status" value="7"/>
</dbReference>
<feature type="repeat" description="PPR" evidence="2">
    <location>
        <begin position="543"/>
        <end position="577"/>
    </location>
</feature>
<comment type="caution">
    <text evidence="4">The sequence shown here is derived from an EMBL/GenBank/DDBJ whole genome shotgun (WGS) entry which is preliminary data.</text>
</comment>
<feature type="repeat" description="PPR" evidence="2">
    <location>
        <begin position="630"/>
        <end position="664"/>
    </location>
</feature>
<feature type="repeat" description="PPR" evidence="2">
    <location>
        <begin position="770"/>
        <end position="804"/>
    </location>
</feature>
<feature type="repeat" description="PPR" evidence="2">
    <location>
        <begin position="907"/>
        <end position="941"/>
    </location>
</feature>
<feature type="repeat" description="PPR" evidence="2">
    <location>
        <begin position="578"/>
        <end position="608"/>
    </location>
</feature>
<feature type="repeat" description="PPR" evidence="2">
    <location>
        <begin position="473"/>
        <end position="507"/>
    </location>
</feature>
<dbReference type="AlphaFoldDB" id="A0A328EDT1"/>
<name>A0A328EDT1_9ASTE</name>
<dbReference type="PANTHER" id="PTHR47932">
    <property type="entry name" value="ATPASE EXPRESSION PROTEIN 3"/>
    <property type="match status" value="1"/>
</dbReference>
<protein>
    <recommendedName>
        <fullName evidence="6">Pentacotripeptide-repeat region of PRORP domain-containing protein</fullName>
    </recommendedName>
</protein>
<dbReference type="Proteomes" id="UP000249390">
    <property type="component" value="Unassembled WGS sequence"/>
</dbReference>
<evidence type="ECO:0000256" key="3">
    <source>
        <dbReference type="SAM" id="MobiDB-lite"/>
    </source>
</evidence>
<dbReference type="NCBIfam" id="TIGR00756">
    <property type="entry name" value="PPR"/>
    <property type="match status" value="15"/>
</dbReference>
<feature type="compositionally biased region" description="Pro residues" evidence="3">
    <location>
        <begin position="20"/>
        <end position="30"/>
    </location>
</feature>
<sequence length="985" mass="111137">MSRRNALPHLLLLRSYSKKLPPPPSRPPPASLFDSFKSPSYTGDVRSRLPGLVAEDDRSESPSYSPQEFAFLMDSPSGKSTGAIDDAVLSIVSVLRENGGLGEEAQKLLRQFREKLNPDLIVRVLREVRDAELGVKFYMWAGRQIGYNHNAAVFDALIDVVVTREAGSSENEKVPERILHVLMDDDKEVLGKLLNFMVLKCCRSGLWNLALEELERLKNLGYKPSRVTYNALVQVFLQAGRLETASLIYKEMSGLGFKMDMHTLNCFTRSLCKGGKWREALDLMEKEGFVADTVIYTSMISGLCEGSFFVEAMDILNLMRSSSCIPNRVTYETLLCSCLNQRKLGWCKRILNMMIVEGCYPGQKIFNYLVHAYCRSMDYSYAYKLLKKMERCGCQPGYVVYNILIGGMCGNDDLPSKEIMQLAEKIYGEMIDAGVVLNKVNVSNFVRCLCAFQKFEKAFRVIQEMMKKGFVPDVSTYSKVIGFLGNASKIDKAFMLFQEMKNNGLVPDVYTYTMLIDCFCKSGFIQQARSWLDEMRSVGCMPNVVTYTSLLHAYLKQKRISEANELFELMLSEGSIPNVVTFTALIDGFCKAANVEKACQIYEKMKGSVNTSEVDMYFKTTDMGNIEKPNLVTYGALVDGLCKAHRVKDARDLLDSMTVDGQEPNVIIYDALIDGFCKAGEIKEAHEVFSRMLEHGYDPSVFTYSSFLDRLFKDKHLDLAMKVLSQMLEKSCPPNVIIYTEMIDGLCKMGKTDEAYKLMLMMEEKGCKPNVVTYTAMIDGFGKACKVEKCLQLIQQMVCKGCAPNYITYVVTIKHCCSAGLLDEAVQLLEEMKQTHWPRHMDSYHRIIEGFNKEYLISLGLLEEMSANSCVSYFPVYRILIDSFLKAGRLEVAADLHKEISSPSHHDKNVYASLIQNLCVNMKVDKAFELYADIIKKGVIPELSVFVNLIKGLTLANQWENALELSKSLCDMDGWLPANKKKDGS</sequence>